<dbReference type="Pfam" id="PF07931">
    <property type="entry name" value="CPT"/>
    <property type="match status" value="1"/>
</dbReference>
<dbReference type="InterPro" id="IPR027417">
    <property type="entry name" value="P-loop_NTPase"/>
</dbReference>
<dbReference type="Gene3D" id="3.40.50.300">
    <property type="entry name" value="P-loop containing nucleotide triphosphate hydrolases"/>
    <property type="match status" value="1"/>
</dbReference>
<name>A0A2R8CB95_9RHOB</name>
<sequence length="179" mass="19626">MAQVILLNGPSSSGKSTLARAVQAKADPPFWHISLDHLRDGGILPMDRFRSGDLDWKAHRARVFDGLHAMASAAADADNNLIFYHILEEQVWIDTLKTSLAGHDVLFVGVYCDLDVLNTRERERGDRPIGSAALDHALIHVGRTYDIKVDGTAPVQTNVDAILKGLNGGRRVSELHTAR</sequence>
<dbReference type="GO" id="GO:0016740">
    <property type="term" value="F:transferase activity"/>
    <property type="evidence" value="ECO:0007669"/>
    <property type="project" value="UniProtKB-KW"/>
</dbReference>
<reference evidence="4" key="1">
    <citation type="submission" date="2018-03" db="EMBL/GenBank/DDBJ databases">
        <authorList>
            <person name="Rodrigo-Torres L."/>
            <person name="Arahal R. D."/>
            <person name="Lucena T."/>
        </authorList>
    </citation>
    <scope>NUCLEOTIDE SEQUENCE [LARGE SCALE GENOMIC DNA]</scope>
    <source>
        <strain evidence="4">CECT 7615</strain>
    </source>
</reference>
<dbReference type="InterPro" id="IPR012853">
    <property type="entry name" value="CPT"/>
</dbReference>
<feature type="binding site" evidence="2">
    <location>
        <begin position="9"/>
        <end position="16"/>
    </location>
    <ligand>
        <name>ATP</name>
        <dbReference type="ChEBI" id="CHEBI:30616"/>
    </ligand>
</feature>
<evidence type="ECO:0000313" key="4">
    <source>
        <dbReference type="Proteomes" id="UP000244898"/>
    </source>
</evidence>
<dbReference type="PIRSF" id="PIRSF007531">
    <property type="entry name" value="CPT"/>
    <property type="match status" value="1"/>
</dbReference>
<dbReference type="EMBL" id="ONZG01000008">
    <property type="protein sequence ID" value="SPJ29636.1"/>
    <property type="molecule type" value="Genomic_DNA"/>
</dbReference>
<protein>
    <submittedName>
        <fullName evidence="3">Chloramphenicol 3-O phosphotransferase</fullName>
        <ecNumber evidence="3">2.7.1.-</ecNumber>
    </submittedName>
</protein>
<keyword evidence="4" id="KW-1185">Reference proteome</keyword>
<dbReference type="SUPFAM" id="SSF52540">
    <property type="entry name" value="P-loop containing nucleoside triphosphate hydrolases"/>
    <property type="match status" value="1"/>
</dbReference>
<evidence type="ECO:0000313" key="3">
    <source>
        <dbReference type="EMBL" id="SPJ29636.1"/>
    </source>
</evidence>
<dbReference type="AlphaFoldDB" id="A0A2R8CB95"/>
<dbReference type="EC" id="2.7.1.-" evidence="3"/>
<organism evidence="3 4">
    <name type="scientific">Falsiruegeria mediterranea M17</name>
    <dbReference type="NCBI Taxonomy" id="1200281"/>
    <lineage>
        <taxon>Bacteria</taxon>
        <taxon>Pseudomonadati</taxon>
        <taxon>Pseudomonadota</taxon>
        <taxon>Alphaproteobacteria</taxon>
        <taxon>Rhodobacterales</taxon>
        <taxon>Roseobacteraceae</taxon>
        <taxon>Falsiruegeria</taxon>
    </lineage>
</organism>
<keyword evidence="3" id="KW-0808">Transferase</keyword>
<dbReference type="OrthoDB" id="67453at2"/>
<dbReference type="Proteomes" id="UP000244898">
    <property type="component" value="Unassembled WGS sequence"/>
</dbReference>
<dbReference type="RefSeq" id="WP_108789199.1">
    <property type="nucleotide sequence ID" value="NZ_ONZG01000008.1"/>
</dbReference>
<accession>A0A2R8CB95</accession>
<dbReference type="GO" id="GO:0005524">
    <property type="term" value="F:ATP binding"/>
    <property type="evidence" value="ECO:0007669"/>
    <property type="project" value="InterPro"/>
</dbReference>
<feature type="active site" evidence="1">
    <location>
        <position position="36"/>
    </location>
</feature>
<evidence type="ECO:0000256" key="1">
    <source>
        <dbReference type="PIRSR" id="PIRSR007531-1"/>
    </source>
</evidence>
<gene>
    <name evidence="3" type="ORF">TRM7615_03157</name>
</gene>
<evidence type="ECO:0000256" key="2">
    <source>
        <dbReference type="PIRSR" id="PIRSR007531-2"/>
    </source>
</evidence>
<proteinExistence type="predicted"/>